<dbReference type="Pfam" id="PF12742">
    <property type="entry name" value="Gryzun-like"/>
    <property type="match status" value="1"/>
</dbReference>
<organism evidence="2 3">
    <name type="scientific">Tritrichomonas foetus</name>
    <dbReference type="NCBI Taxonomy" id="1144522"/>
    <lineage>
        <taxon>Eukaryota</taxon>
        <taxon>Metamonada</taxon>
        <taxon>Parabasalia</taxon>
        <taxon>Tritrichomonadida</taxon>
        <taxon>Tritrichomonadidae</taxon>
        <taxon>Tritrichomonas</taxon>
    </lineage>
</organism>
<dbReference type="InterPro" id="IPR025876">
    <property type="entry name" value="TRAPPC11_C"/>
</dbReference>
<dbReference type="OrthoDB" id="10615918at2759"/>
<name>A0A1J4JLI7_9EUKA</name>
<sequence>MSKTDRQEVLQILESSKALISKENDEEAYNKILNAFSKILKCNFLPILDQFLTEHIKVSSKLGKNFDICTDYLIRLAPQVRTSNPNQVMTSLLEFLDTCNPMQFSLAEHFLPLFPIHFSVRYDKDKIIAGSEVHILTTIISHAAVPIKVDNVSYAILHDNNKENEEIISISDNFELSPRKPFKLTNERSIPPAISTELIQAVILKIKTASIRIPITNAKLSISPDISACNISIEMPSKCIIGAHLPFKITLTAAEQKIERLNVHFTTENLSESIEINGKLNDITITDKPTNLPDIEPFKSITLDMTVFSQEPSYIPITFYVNFGTALSGTGEFTKTLPFQFQSPFSSEIKFFDNNFVEIPSDITPIIEPDFDLTSEITLTNQIESYVSLTSIESSVLSIDTVELPVMLGPYETFSFLANVKNAGTNEVVLTYETEGIAANAFKVRLPPVEEVERQVLFHFISPPTAVLNEEFETTLVLERPANIRGGPEVVPVRVELGQSPGFFVNGPVRKHVVHIFRGQRKEIPIKFLPLEAGSTTLPQLLLTDTTFPNQKAKSFVVPIVVTYQ</sequence>
<dbReference type="EMBL" id="MLAK01001056">
    <property type="protein sequence ID" value="OHS98427.1"/>
    <property type="molecule type" value="Genomic_DNA"/>
</dbReference>
<dbReference type="GeneID" id="94844803"/>
<dbReference type="RefSeq" id="XP_068351564.1">
    <property type="nucleotide sequence ID" value="XM_068510099.1"/>
</dbReference>
<accession>A0A1J4JLI7</accession>
<evidence type="ECO:0000259" key="1">
    <source>
        <dbReference type="Pfam" id="PF12742"/>
    </source>
</evidence>
<dbReference type="PANTHER" id="PTHR14374">
    <property type="entry name" value="FOIE GRAS"/>
    <property type="match status" value="1"/>
</dbReference>
<protein>
    <recommendedName>
        <fullName evidence="1">Trafficking protein particle complex subunit 11 C-terminal domain-containing protein</fullName>
    </recommendedName>
</protein>
<evidence type="ECO:0000313" key="3">
    <source>
        <dbReference type="Proteomes" id="UP000179807"/>
    </source>
</evidence>
<reference evidence="2" key="1">
    <citation type="submission" date="2016-10" db="EMBL/GenBank/DDBJ databases">
        <authorList>
            <person name="Benchimol M."/>
            <person name="Almeida L.G."/>
            <person name="Vasconcelos A.T."/>
            <person name="Perreira-Neves A."/>
            <person name="Rosa I.A."/>
            <person name="Tasca T."/>
            <person name="Bogo M.R."/>
            <person name="de Souza W."/>
        </authorList>
    </citation>
    <scope>NUCLEOTIDE SEQUENCE [LARGE SCALE GENOMIC DNA]</scope>
    <source>
        <strain evidence="2">K</strain>
    </source>
</reference>
<feature type="domain" description="Trafficking protein particle complex subunit 11 C-terminal" evidence="1">
    <location>
        <begin position="497"/>
        <end position="541"/>
    </location>
</feature>
<dbReference type="Proteomes" id="UP000179807">
    <property type="component" value="Unassembled WGS sequence"/>
</dbReference>
<evidence type="ECO:0000313" key="2">
    <source>
        <dbReference type="EMBL" id="OHS98427.1"/>
    </source>
</evidence>
<proteinExistence type="predicted"/>
<dbReference type="VEuPathDB" id="TrichDB:TRFO_35167"/>
<keyword evidence="3" id="KW-1185">Reference proteome</keyword>
<dbReference type="AlphaFoldDB" id="A0A1J4JLI7"/>
<gene>
    <name evidence="2" type="ORF">TRFO_35167</name>
</gene>
<comment type="caution">
    <text evidence="2">The sequence shown here is derived from an EMBL/GenBank/DDBJ whole genome shotgun (WGS) entry which is preliminary data.</text>
</comment>
<dbReference type="PANTHER" id="PTHR14374:SF0">
    <property type="entry name" value="TRAFFICKING PROTEIN PARTICLE COMPLEX SUBUNIT 11"/>
    <property type="match status" value="1"/>
</dbReference>